<protein>
    <submittedName>
        <fullName evidence="1">Uncharacterized protein</fullName>
    </submittedName>
</protein>
<reference evidence="1 2" key="1">
    <citation type="submission" date="2020-02" db="EMBL/GenBank/DDBJ databases">
        <authorList>
            <person name="Ma Q."/>
            <person name="Huang Y."/>
            <person name="Song X."/>
            <person name="Pei D."/>
        </authorList>
    </citation>
    <scope>NUCLEOTIDE SEQUENCE [LARGE SCALE GENOMIC DNA]</scope>
    <source>
        <strain evidence="1">Sxm20200214</strain>
        <tissue evidence="1">Leaf</tissue>
    </source>
</reference>
<evidence type="ECO:0000313" key="1">
    <source>
        <dbReference type="EMBL" id="KAG2328621.1"/>
    </source>
</evidence>
<sequence length="129" mass="14258">MTVDNVIGTDTNLQATDVAAMMEMMKNIMDRMTRQHEPNKLTNECLPEITTVITPPAAYDDNPATTNEIDGSTAQAFSIPYGMISQGTAPQTFYSPLGTIFKGPNPKAFDGTKFRSYDKAKRHDTKECM</sequence>
<evidence type="ECO:0000313" key="2">
    <source>
        <dbReference type="Proteomes" id="UP000886595"/>
    </source>
</evidence>
<proteinExistence type="predicted"/>
<name>A0A8X7WEI3_BRACI</name>
<organism evidence="1 2">
    <name type="scientific">Brassica carinata</name>
    <name type="common">Ethiopian mustard</name>
    <name type="synonym">Abyssinian cabbage</name>
    <dbReference type="NCBI Taxonomy" id="52824"/>
    <lineage>
        <taxon>Eukaryota</taxon>
        <taxon>Viridiplantae</taxon>
        <taxon>Streptophyta</taxon>
        <taxon>Embryophyta</taxon>
        <taxon>Tracheophyta</taxon>
        <taxon>Spermatophyta</taxon>
        <taxon>Magnoliopsida</taxon>
        <taxon>eudicotyledons</taxon>
        <taxon>Gunneridae</taxon>
        <taxon>Pentapetalae</taxon>
        <taxon>rosids</taxon>
        <taxon>malvids</taxon>
        <taxon>Brassicales</taxon>
        <taxon>Brassicaceae</taxon>
        <taxon>Brassiceae</taxon>
        <taxon>Brassica</taxon>
    </lineage>
</organism>
<dbReference type="EMBL" id="JAAMPC010000002">
    <property type="protein sequence ID" value="KAG2328621.1"/>
    <property type="molecule type" value="Genomic_DNA"/>
</dbReference>
<comment type="caution">
    <text evidence="1">The sequence shown here is derived from an EMBL/GenBank/DDBJ whole genome shotgun (WGS) entry which is preliminary data.</text>
</comment>
<dbReference type="AlphaFoldDB" id="A0A8X7WEI3"/>
<accession>A0A8X7WEI3</accession>
<keyword evidence="2" id="KW-1185">Reference proteome</keyword>
<dbReference type="Proteomes" id="UP000886595">
    <property type="component" value="Unassembled WGS sequence"/>
</dbReference>
<gene>
    <name evidence="1" type="ORF">Bca52824_011349</name>
</gene>